<dbReference type="eggNOG" id="COG2345">
    <property type="taxonomic scope" value="Bacteria"/>
</dbReference>
<dbReference type="SUPFAM" id="SSF46785">
    <property type="entry name" value="Winged helix' DNA-binding domain"/>
    <property type="match status" value="1"/>
</dbReference>
<dbReference type="Proteomes" id="UP000000485">
    <property type="component" value="Chromosome"/>
</dbReference>
<gene>
    <name evidence="3" type="ordered locus">Celgi_2250</name>
</gene>
<dbReference type="InterPro" id="IPR001845">
    <property type="entry name" value="HTH_ArsR_DNA-bd_dom"/>
</dbReference>
<evidence type="ECO:0000313" key="3">
    <source>
        <dbReference type="EMBL" id="AEI12750.1"/>
    </source>
</evidence>
<feature type="region of interest" description="Disordered" evidence="1">
    <location>
        <begin position="240"/>
        <end position="285"/>
    </location>
</feature>
<dbReference type="CDD" id="cd00090">
    <property type="entry name" value="HTH_ARSR"/>
    <property type="match status" value="1"/>
</dbReference>
<protein>
    <submittedName>
        <fullName evidence="3">Putative transcriptional regulator</fullName>
    </submittedName>
</protein>
<organism evidence="3 4">
    <name type="scientific">Cellulomonas gilvus (strain ATCC 13127 / NRRL B-14078)</name>
    <name type="common">Cellvibrio gilvus</name>
    <dbReference type="NCBI Taxonomy" id="593907"/>
    <lineage>
        <taxon>Bacteria</taxon>
        <taxon>Bacillati</taxon>
        <taxon>Actinomycetota</taxon>
        <taxon>Actinomycetes</taxon>
        <taxon>Micrococcales</taxon>
        <taxon>Cellulomonadaceae</taxon>
        <taxon>Cellulomonas</taxon>
    </lineage>
</organism>
<sequence>MPATRRQPGERTLAAASRVDLLHILQRGGSHTVHELARTTGLHENTTREHLAKLVGDGYAVRAPETRTVRGRPRMLYRAASADDARRDPIAMGRLEQSIAHVALTKVLLDGFGRSLGPTRDAARTAGRSLTAPGGALEPPLAPADPAGTAQDAAARQLDALEGHLDRLGFDPQRDDDGLRVHLWRCPFLELARERPDVVCSVHLGLASGVLETAGGPVTAHRLRPFVGREHCVLDLRRDPDVAPTAPADKHAGPGFSTAGPVASPPAPVPSSEPGHSAHVPREAP</sequence>
<keyword evidence="4" id="KW-1185">Reference proteome</keyword>
<dbReference type="InterPro" id="IPR036390">
    <property type="entry name" value="WH_DNA-bd_sf"/>
</dbReference>
<name>F8A0Z2_CELGA</name>
<dbReference type="EMBL" id="CP002665">
    <property type="protein sequence ID" value="AEI12750.1"/>
    <property type="molecule type" value="Genomic_DNA"/>
</dbReference>
<dbReference type="RefSeq" id="WP_013884268.1">
    <property type="nucleotide sequence ID" value="NC_015671.1"/>
</dbReference>
<dbReference type="Gene3D" id="1.10.10.10">
    <property type="entry name" value="Winged helix-like DNA-binding domain superfamily/Winged helix DNA-binding domain"/>
    <property type="match status" value="1"/>
</dbReference>
<evidence type="ECO:0000259" key="2">
    <source>
        <dbReference type="Pfam" id="PF01022"/>
    </source>
</evidence>
<accession>F8A0Z2</accession>
<dbReference type="OrthoDB" id="3399802at2"/>
<dbReference type="AlphaFoldDB" id="F8A0Z2"/>
<evidence type="ECO:0000313" key="4">
    <source>
        <dbReference type="Proteomes" id="UP000000485"/>
    </source>
</evidence>
<feature type="compositionally biased region" description="Low complexity" evidence="1">
    <location>
        <begin position="130"/>
        <end position="150"/>
    </location>
</feature>
<reference evidence="4" key="1">
    <citation type="submission" date="2011-04" db="EMBL/GenBank/DDBJ databases">
        <title>Complete sequence of Cellvibrio gilvus ATCC 13127.</title>
        <authorList>
            <person name="Lucas S."/>
            <person name="Han J."/>
            <person name="Lapidus A."/>
            <person name="Cheng J.-F."/>
            <person name="Goodwin L."/>
            <person name="Pitluck S."/>
            <person name="Peters L."/>
            <person name="Munk A."/>
            <person name="Detter J.C."/>
            <person name="Han C."/>
            <person name="Tapia R."/>
            <person name="Land M."/>
            <person name="Hauser L."/>
            <person name="Kyrpides N."/>
            <person name="Ivanova N."/>
            <person name="Ovchinnikova G."/>
            <person name="Pagani I."/>
            <person name="Mead D."/>
            <person name="Brumm P."/>
            <person name="Woyke T."/>
        </authorList>
    </citation>
    <scope>NUCLEOTIDE SEQUENCE [LARGE SCALE GENOMIC DNA]</scope>
    <source>
        <strain evidence="4">ATCC 13127 / NRRL B-14078</strain>
    </source>
</reference>
<dbReference type="STRING" id="593907.Celgi_2250"/>
<proteinExistence type="predicted"/>
<dbReference type="InterPro" id="IPR011991">
    <property type="entry name" value="ArsR-like_HTH"/>
</dbReference>
<dbReference type="InterPro" id="IPR036388">
    <property type="entry name" value="WH-like_DNA-bd_sf"/>
</dbReference>
<feature type="region of interest" description="Disordered" evidence="1">
    <location>
        <begin position="119"/>
        <end position="150"/>
    </location>
</feature>
<evidence type="ECO:0000256" key="1">
    <source>
        <dbReference type="SAM" id="MobiDB-lite"/>
    </source>
</evidence>
<dbReference type="Pfam" id="PF01022">
    <property type="entry name" value="HTH_5"/>
    <property type="match status" value="1"/>
</dbReference>
<dbReference type="GO" id="GO:0003700">
    <property type="term" value="F:DNA-binding transcription factor activity"/>
    <property type="evidence" value="ECO:0007669"/>
    <property type="project" value="InterPro"/>
</dbReference>
<dbReference type="KEGG" id="cga:Celgi_2250"/>
<feature type="domain" description="HTH arsR-type" evidence="2">
    <location>
        <begin position="17"/>
        <end position="59"/>
    </location>
</feature>
<dbReference type="HOGENOM" id="CLU_078469_1_1_11"/>